<name>A0A6C0GHV7_9BACT</name>
<proteinExistence type="predicted"/>
<protein>
    <submittedName>
        <fullName evidence="1">Uncharacterized protein</fullName>
    </submittedName>
</protein>
<evidence type="ECO:0000313" key="1">
    <source>
        <dbReference type="EMBL" id="QHT67404.1"/>
    </source>
</evidence>
<evidence type="ECO:0000313" key="2">
    <source>
        <dbReference type="Proteomes" id="UP000480178"/>
    </source>
</evidence>
<dbReference type="RefSeq" id="WP_162443435.1">
    <property type="nucleotide sequence ID" value="NZ_CP048222.1"/>
</dbReference>
<dbReference type="KEGG" id="rhoz:GXP67_12550"/>
<keyword evidence="2" id="KW-1185">Reference proteome</keyword>
<sequence>MNHKVRDYLIGLAKNRSLINYQELSDVCNLGLDMAKRSDRGKITKILEDIANHEFSENRPILSVIIIGKASNIPGKRFYSILSEIGVLKRNPDQKEKIMYFIDQVKAVHNYWATTTKTIYEN</sequence>
<dbReference type="EMBL" id="CP048222">
    <property type="protein sequence ID" value="QHT67404.1"/>
    <property type="molecule type" value="Genomic_DNA"/>
</dbReference>
<gene>
    <name evidence="1" type="ORF">GXP67_12550</name>
</gene>
<accession>A0A6C0GHV7</accession>
<dbReference type="Proteomes" id="UP000480178">
    <property type="component" value="Chromosome"/>
</dbReference>
<reference evidence="1 2" key="1">
    <citation type="submission" date="2020-01" db="EMBL/GenBank/DDBJ databases">
        <authorList>
            <person name="Kim M.K."/>
        </authorList>
    </citation>
    <scope>NUCLEOTIDE SEQUENCE [LARGE SCALE GENOMIC DNA]</scope>
    <source>
        <strain evidence="1 2">172606-1</strain>
    </source>
</reference>
<dbReference type="AlphaFoldDB" id="A0A6C0GHV7"/>
<organism evidence="1 2">
    <name type="scientific">Rhodocytophaga rosea</name>
    <dbReference type="NCBI Taxonomy" id="2704465"/>
    <lineage>
        <taxon>Bacteria</taxon>
        <taxon>Pseudomonadati</taxon>
        <taxon>Bacteroidota</taxon>
        <taxon>Cytophagia</taxon>
        <taxon>Cytophagales</taxon>
        <taxon>Rhodocytophagaceae</taxon>
        <taxon>Rhodocytophaga</taxon>
    </lineage>
</organism>